<feature type="compositionally biased region" description="Basic and acidic residues" evidence="1">
    <location>
        <begin position="28"/>
        <end position="41"/>
    </location>
</feature>
<comment type="caution">
    <text evidence="2">The sequence shown here is derived from an EMBL/GenBank/DDBJ whole genome shotgun (WGS) entry which is preliminary data.</text>
</comment>
<evidence type="ECO:0000313" key="2">
    <source>
        <dbReference type="EMBL" id="GAE26692.1"/>
    </source>
</evidence>
<feature type="compositionally biased region" description="Basic residues" evidence="1">
    <location>
        <begin position="1"/>
        <end position="12"/>
    </location>
</feature>
<proteinExistence type="predicted"/>
<dbReference type="Pfam" id="PF20126">
    <property type="entry name" value="TumE"/>
    <property type="match status" value="1"/>
</dbReference>
<accession>W4Q3Y0</accession>
<dbReference type="OrthoDB" id="2880503at2"/>
<name>W4Q3Y0_9BACI</name>
<gene>
    <name evidence="2" type="ORF">JCM9140_2779</name>
</gene>
<protein>
    <submittedName>
        <fullName evidence="2">Uncharacterized protein</fullName>
    </submittedName>
</protein>
<sequence>MEKLSGSKHTKHISAWGNEPHSGHRKVKNTEPFHHHHVPEKPAERKDCYYIRELRDVLEFVSEFIIFKKSYNMDINT</sequence>
<keyword evidence="3" id="KW-1185">Reference proteome</keyword>
<organism evidence="2 3">
    <name type="scientific">Halalkalibacter wakoensis JCM 9140</name>
    <dbReference type="NCBI Taxonomy" id="1236970"/>
    <lineage>
        <taxon>Bacteria</taxon>
        <taxon>Bacillati</taxon>
        <taxon>Bacillota</taxon>
        <taxon>Bacilli</taxon>
        <taxon>Bacillales</taxon>
        <taxon>Bacillaceae</taxon>
        <taxon>Halalkalibacter</taxon>
    </lineage>
</organism>
<dbReference type="STRING" id="1236970.JCM9140_2779"/>
<dbReference type="AlphaFoldDB" id="W4Q3Y0"/>
<dbReference type="EMBL" id="BAUT01000029">
    <property type="protein sequence ID" value="GAE26692.1"/>
    <property type="molecule type" value="Genomic_DNA"/>
</dbReference>
<dbReference type="Proteomes" id="UP000018890">
    <property type="component" value="Unassembled WGS sequence"/>
</dbReference>
<dbReference type="InterPro" id="IPR045397">
    <property type="entry name" value="TumE-like"/>
</dbReference>
<feature type="region of interest" description="Disordered" evidence="1">
    <location>
        <begin position="1"/>
        <end position="41"/>
    </location>
</feature>
<reference evidence="2" key="1">
    <citation type="journal article" date="2014" name="Genome Announc.">
        <title>Draft Genome Sequences of Three Alkaliphilic Bacillus Strains, Bacillus wakoensis JCM 9140T, Bacillus akibai JCM 9157T, and Bacillus hemicellulosilyticus JCM 9152T.</title>
        <authorList>
            <person name="Yuki M."/>
            <person name="Oshima K."/>
            <person name="Suda W."/>
            <person name="Oshida Y."/>
            <person name="Kitamura K."/>
            <person name="Iida T."/>
            <person name="Hattori M."/>
            <person name="Ohkuma M."/>
        </authorList>
    </citation>
    <scope>NUCLEOTIDE SEQUENCE [LARGE SCALE GENOMIC DNA]</scope>
    <source>
        <strain evidence="2">JCM 9140</strain>
    </source>
</reference>
<evidence type="ECO:0000313" key="3">
    <source>
        <dbReference type="Proteomes" id="UP000018890"/>
    </source>
</evidence>
<dbReference type="RefSeq" id="WP_034746781.1">
    <property type="nucleotide sequence ID" value="NZ_BAUT01000029.1"/>
</dbReference>
<evidence type="ECO:0000256" key="1">
    <source>
        <dbReference type="SAM" id="MobiDB-lite"/>
    </source>
</evidence>